<sequence length="138" mass="15083">MADFQKRPVTVMVWGTGTLLLIMASVVWLPRVIYPPLTTHELHAVASGKERIELQQAQAQVQNDFRGQLLQCLAGLVVTAGALAGWQQLKLAREGQVADRFSKAIDHLGSPTCDVRLGGIYALERLAKAYPADQPHLA</sequence>
<keyword evidence="1" id="KW-0472">Membrane</keyword>
<accession>A0AAU3HPF0</accession>
<organism evidence="2">
    <name type="scientific">Streptomyces sp. NBC_01393</name>
    <dbReference type="NCBI Taxonomy" id="2903851"/>
    <lineage>
        <taxon>Bacteria</taxon>
        <taxon>Bacillati</taxon>
        <taxon>Actinomycetota</taxon>
        <taxon>Actinomycetes</taxon>
        <taxon>Kitasatosporales</taxon>
        <taxon>Streptomycetaceae</taxon>
        <taxon>Streptomyces</taxon>
    </lineage>
</organism>
<dbReference type="AlphaFoldDB" id="A0AAU3HPF0"/>
<feature type="transmembrane region" description="Helical" evidence="1">
    <location>
        <begin position="12"/>
        <end position="33"/>
    </location>
</feature>
<reference evidence="2" key="1">
    <citation type="submission" date="2022-10" db="EMBL/GenBank/DDBJ databases">
        <title>The complete genomes of actinobacterial strains from the NBC collection.</title>
        <authorList>
            <person name="Joergensen T.S."/>
            <person name="Alvarez Arevalo M."/>
            <person name="Sterndorff E.B."/>
            <person name="Faurdal D."/>
            <person name="Vuksanovic O."/>
            <person name="Mourched A.-S."/>
            <person name="Charusanti P."/>
            <person name="Shaw S."/>
            <person name="Blin K."/>
            <person name="Weber T."/>
        </authorList>
    </citation>
    <scope>NUCLEOTIDE SEQUENCE</scope>
    <source>
        <strain evidence="2">NBC_01393</strain>
    </source>
</reference>
<name>A0AAU3HPF0_9ACTN</name>
<evidence type="ECO:0008006" key="3">
    <source>
        <dbReference type="Google" id="ProtNLM"/>
    </source>
</evidence>
<evidence type="ECO:0000256" key="1">
    <source>
        <dbReference type="SAM" id="Phobius"/>
    </source>
</evidence>
<keyword evidence="1" id="KW-1133">Transmembrane helix</keyword>
<proteinExistence type="predicted"/>
<keyword evidence="1" id="KW-0812">Transmembrane</keyword>
<protein>
    <recommendedName>
        <fullName evidence="3">HEAT repeat domain-containing protein</fullName>
    </recommendedName>
</protein>
<dbReference type="EMBL" id="CP109546">
    <property type="protein sequence ID" value="WTZ06947.1"/>
    <property type="molecule type" value="Genomic_DNA"/>
</dbReference>
<gene>
    <name evidence="2" type="ORF">OG699_02360</name>
</gene>
<evidence type="ECO:0000313" key="2">
    <source>
        <dbReference type="EMBL" id="WTZ06947.1"/>
    </source>
</evidence>